<evidence type="ECO:0000313" key="1">
    <source>
        <dbReference type="EMBL" id="RRR69646.1"/>
    </source>
</evidence>
<organism evidence="1 2">
    <name type="scientific">Candidatus Viridilinea halotolerans</name>
    <dbReference type="NCBI Taxonomy" id="2491704"/>
    <lineage>
        <taxon>Bacteria</taxon>
        <taxon>Bacillati</taxon>
        <taxon>Chloroflexota</taxon>
        <taxon>Chloroflexia</taxon>
        <taxon>Chloroflexales</taxon>
        <taxon>Chloroflexineae</taxon>
        <taxon>Oscillochloridaceae</taxon>
        <taxon>Candidatus Viridilinea</taxon>
    </lineage>
</organism>
<accession>A0A426TW39</accession>
<protein>
    <submittedName>
        <fullName evidence="1">Uncharacterized protein</fullName>
    </submittedName>
</protein>
<name>A0A426TW39_9CHLR</name>
<sequence length="1265" mass="141471">MIYGSLVSENRLDDWVRSNARDAQGVIVELVYRLVAASSPSPKERRFPLADSIGQHGPDGVLDTDFDFEPFVPEGRSYWEIGTGLEAGNKATSDYRDLTTATPEAIRGESTFVFVTPLSGRRDWPHTWKTDAQANWLKERRQRNEWRGVKVIDGSVLIDWLRHFPAIDHWLAQKLALPEQYLQTPEQCWTTLRTIGEPPPLTPDVFLVNREAAREQLRELFAGKLVQLQLDTHFPSQIADFVAAFIAALDEDVRIDAASRCLIISNPDGWRIINGLRPRHTIVANFATDEEDSGSTKLLEQARRGGHAVIFASRPGGIPHPNRVAMPNPKADQLREILVQAGYPKERARVLTQKSGGNLNFLLRCLQNLSLMPEWAQRTDASELAIAMLLGGWNENAEADRAMVEHLSGNSYGEWIGTMRDIALRSGTPLSQRDGVWKVASRYESWFALGSRLFDEHLERFRLTAIHVLRERDPQFDLPLDDRYASSVHGKIFQYSRTLRSGLAETLALMGSLPQALSSCSLHKAETTATLAVREILADDDWVQWASAGDLLPLLAEASPGAFLDTVERVLSLTPSPFTHIFAQEHGGATGRTYITGLLWALETLAWDPALLIHVVVILGELAALDPGGTWANRPANSLSTILMPWYPQTCASFTTRQTAVTTLQREQPDIAWNLLLALLPSGHQMSMGTHRPTWRTIIPDSWSEGVSEREYWAQVNAYADLAVQIAQREPSKLTVLIERLGDLPPPSRDQLLAHLRSDTVSLMAEADRLSIWTALADLVARHRKFADTKWALEPQVVQSMAEIAERLAPDMPQYRHRRLFISRIHKLFDRRGNHEAQMQELDARRQLAVAETFAAGGIDAVLELASAVEEPWNVGAGFGAAVSDNVAEQVILPALIESPIRSLAQFAGGFIRGRFHTRSWDWVDMLDTSGWTSSQIGMLFAYLPFTLATWERVSNSLKGDEAPYWSNANVNPREATTDIEVAIDRLVAHGRACAAMTCLEWRIHDQLPVDSQQAVRVLKAVIQQRDTPQAHDVHSITDIITALQADPTTNSDDLFYLEWNFLPLLDGRHGARPRHLEQQLAEDPMFFCEVIRMQETEATEPTEHRKVMAEQAYRLLNHWQTPPGTQPDGSYNGDALAPWLEQVITSCAASGHLENALSMAGKVLIFVPPDPDGLWIHHATATALNAREAQQLRQGFTTGLFNARGVFWASVGREERELAEKYRAQADAVEAQGYFRLAHAMRDLAASYEQDAASQERDSLDDHV</sequence>
<gene>
    <name evidence="1" type="ORF">EI684_15090</name>
</gene>
<proteinExistence type="predicted"/>
<dbReference type="AlphaFoldDB" id="A0A426TW39"/>
<dbReference type="EMBL" id="RSAS01000605">
    <property type="protein sequence ID" value="RRR69646.1"/>
    <property type="molecule type" value="Genomic_DNA"/>
</dbReference>
<reference evidence="1 2" key="1">
    <citation type="submission" date="2018-12" db="EMBL/GenBank/DDBJ databases">
        <title>Genome Sequence of Candidatus Viridilinea halotolerans isolated from saline sulfide-rich spring.</title>
        <authorList>
            <person name="Grouzdev D.S."/>
            <person name="Burganskaya E.I."/>
            <person name="Krutkina M.S."/>
            <person name="Sukhacheva M.V."/>
            <person name="Gorlenko V.M."/>
        </authorList>
    </citation>
    <scope>NUCLEOTIDE SEQUENCE [LARGE SCALE GENOMIC DNA]</scope>
    <source>
        <strain evidence="1">Chok-6</strain>
    </source>
</reference>
<dbReference type="Proteomes" id="UP000280307">
    <property type="component" value="Unassembled WGS sequence"/>
</dbReference>
<comment type="caution">
    <text evidence="1">The sequence shown here is derived from an EMBL/GenBank/DDBJ whole genome shotgun (WGS) entry which is preliminary data.</text>
</comment>
<evidence type="ECO:0000313" key="2">
    <source>
        <dbReference type="Proteomes" id="UP000280307"/>
    </source>
</evidence>